<accession>A0ABU6UKE4</accession>
<sequence>MNELKDLSKKFKPSALFLMETRAKNSKCIFGLTTLEMDLAPRKRLIDVSAIGSGECYNAHAILKALPAVNSDHCPLFLELEPKDERSRTFRYEAFQEEHKDCANVIKNG</sequence>
<dbReference type="EMBL" id="JASCZI010121362">
    <property type="protein sequence ID" value="MED6161399.1"/>
    <property type="molecule type" value="Genomic_DNA"/>
</dbReference>
<proteinExistence type="predicted"/>
<comment type="caution">
    <text evidence="1">The sequence shown here is derived from an EMBL/GenBank/DDBJ whole genome shotgun (WGS) entry which is preliminary data.</text>
</comment>
<protein>
    <submittedName>
        <fullName evidence="1">Uncharacterized protein</fullName>
    </submittedName>
</protein>
<keyword evidence="2" id="KW-1185">Reference proteome</keyword>
<evidence type="ECO:0000313" key="1">
    <source>
        <dbReference type="EMBL" id="MED6161399.1"/>
    </source>
</evidence>
<reference evidence="1 2" key="1">
    <citation type="journal article" date="2023" name="Plants (Basel)">
        <title>Bridging the Gap: Combining Genomics and Transcriptomics Approaches to Understand Stylosanthes scabra, an Orphan Legume from the Brazilian Caatinga.</title>
        <authorList>
            <person name="Ferreira-Neto J.R.C."/>
            <person name="da Silva M.D."/>
            <person name="Binneck E."/>
            <person name="de Melo N.F."/>
            <person name="da Silva R.H."/>
            <person name="de Melo A.L.T.M."/>
            <person name="Pandolfi V."/>
            <person name="Bustamante F.O."/>
            <person name="Brasileiro-Vidal A.C."/>
            <person name="Benko-Iseppon A.M."/>
        </authorList>
    </citation>
    <scope>NUCLEOTIDE SEQUENCE [LARGE SCALE GENOMIC DNA]</scope>
    <source>
        <tissue evidence="1">Leaves</tissue>
    </source>
</reference>
<name>A0ABU6UKE4_9FABA</name>
<organism evidence="1 2">
    <name type="scientific">Stylosanthes scabra</name>
    <dbReference type="NCBI Taxonomy" id="79078"/>
    <lineage>
        <taxon>Eukaryota</taxon>
        <taxon>Viridiplantae</taxon>
        <taxon>Streptophyta</taxon>
        <taxon>Embryophyta</taxon>
        <taxon>Tracheophyta</taxon>
        <taxon>Spermatophyta</taxon>
        <taxon>Magnoliopsida</taxon>
        <taxon>eudicotyledons</taxon>
        <taxon>Gunneridae</taxon>
        <taxon>Pentapetalae</taxon>
        <taxon>rosids</taxon>
        <taxon>fabids</taxon>
        <taxon>Fabales</taxon>
        <taxon>Fabaceae</taxon>
        <taxon>Papilionoideae</taxon>
        <taxon>50 kb inversion clade</taxon>
        <taxon>dalbergioids sensu lato</taxon>
        <taxon>Dalbergieae</taxon>
        <taxon>Pterocarpus clade</taxon>
        <taxon>Stylosanthes</taxon>
    </lineage>
</organism>
<gene>
    <name evidence="1" type="ORF">PIB30_060380</name>
</gene>
<dbReference type="Proteomes" id="UP001341840">
    <property type="component" value="Unassembled WGS sequence"/>
</dbReference>
<evidence type="ECO:0000313" key="2">
    <source>
        <dbReference type="Proteomes" id="UP001341840"/>
    </source>
</evidence>